<accession>A0A5C1DM11</accession>
<organism evidence="1 2">
    <name type="scientific">Chromobacterium paludis</name>
    <dbReference type="NCBI Taxonomy" id="2605945"/>
    <lineage>
        <taxon>Bacteria</taxon>
        <taxon>Pseudomonadati</taxon>
        <taxon>Pseudomonadota</taxon>
        <taxon>Betaproteobacteria</taxon>
        <taxon>Neisseriales</taxon>
        <taxon>Chromobacteriaceae</taxon>
        <taxon>Chromobacterium</taxon>
    </lineage>
</organism>
<evidence type="ECO:0000313" key="2">
    <source>
        <dbReference type="Proteomes" id="UP000322079"/>
    </source>
</evidence>
<dbReference type="Proteomes" id="UP000322079">
    <property type="component" value="Chromosome"/>
</dbReference>
<dbReference type="EMBL" id="CP043473">
    <property type="protein sequence ID" value="QEL57785.1"/>
    <property type="molecule type" value="Genomic_DNA"/>
</dbReference>
<protein>
    <submittedName>
        <fullName evidence="1">2OG-Fe dioxygenase family protein</fullName>
    </submittedName>
</protein>
<proteinExistence type="predicted"/>
<dbReference type="KEGG" id="chrm:FYK34_03360"/>
<dbReference type="Pfam" id="PF10014">
    <property type="entry name" value="2OG-Fe_Oxy_2"/>
    <property type="match status" value="1"/>
</dbReference>
<keyword evidence="2" id="KW-1185">Reference proteome</keyword>
<dbReference type="Gene3D" id="2.60.120.620">
    <property type="entry name" value="q2cbj1_9rhob like domain"/>
    <property type="match status" value="1"/>
</dbReference>
<dbReference type="GO" id="GO:0051213">
    <property type="term" value="F:dioxygenase activity"/>
    <property type="evidence" value="ECO:0007669"/>
    <property type="project" value="UniProtKB-KW"/>
</dbReference>
<dbReference type="AlphaFoldDB" id="A0A5C1DM11"/>
<gene>
    <name evidence="1" type="ORF">FYK34_03360</name>
</gene>
<name>A0A5C1DM11_9NEIS</name>
<keyword evidence="1" id="KW-0560">Oxidoreductase</keyword>
<sequence length="241" mass="27164">MIDDLCNTISRDDFLFIDGLDVMTLLKQQNPKALTDQDAFIKSWSELGQDHYMADGGTYRFRRHATFSAQAGADTFHIEPHQPHYQTLHYNPLNGGIARHFLPIAEDILRGATLGSLIQLGCDLFSSLAPYNNWHIEVHQFRISPQEDGVGKPTPEGVHRDGVSYVMMLMVNRENIVDGQTTIYDLNKTPVSGFTLSRPFDLAIVNDEHVFHGVTPIQKQDAAHPANRDVLVVTFKRRTHA</sequence>
<dbReference type="InterPro" id="IPR018724">
    <property type="entry name" value="2OG-Fe_dioxygenase"/>
</dbReference>
<keyword evidence="1" id="KW-0223">Dioxygenase</keyword>
<reference evidence="1 2" key="1">
    <citation type="submission" date="2019-08" db="EMBL/GenBank/DDBJ databases">
        <title>Chromobacterium paludis, a novel bacterium isolated from a Maryland marsh pond.</title>
        <authorList>
            <person name="Blackburn M.B."/>
            <person name="Gundersen-Rindal D.E."/>
        </authorList>
    </citation>
    <scope>NUCLEOTIDE SEQUENCE [LARGE SCALE GENOMIC DNA]</scope>
    <source>
        <strain evidence="2">IIBBL 257-1</strain>
    </source>
</reference>
<evidence type="ECO:0000313" key="1">
    <source>
        <dbReference type="EMBL" id="QEL57785.1"/>
    </source>
</evidence>